<evidence type="ECO:0000256" key="8">
    <source>
        <dbReference type="ARBA" id="ARBA00065734"/>
    </source>
</evidence>
<organism evidence="10 11">
    <name type="scientific">Pseudohongiella nitratireducens</name>
    <dbReference type="NCBI Taxonomy" id="1768907"/>
    <lineage>
        <taxon>Bacteria</taxon>
        <taxon>Pseudomonadati</taxon>
        <taxon>Pseudomonadota</taxon>
        <taxon>Gammaproteobacteria</taxon>
        <taxon>Pseudomonadales</taxon>
        <taxon>Pseudohongiellaceae</taxon>
        <taxon>Pseudohongiella</taxon>
    </lineage>
</organism>
<dbReference type="NCBIfam" id="TIGR01988">
    <property type="entry name" value="Ubi-OHases"/>
    <property type="match status" value="1"/>
</dbReference>
<evidence type="ECO:0000256" key="2">
    <source>
        <dbReference type="ARBA" id="ARBA00004749"/>
    </source>
</evidence>
<dbReference type="InterPro" id="IPR002938">
    <property type="entry name" value="FAD-bd"/>
</dbReference>
<keyword evidence="5" id="KW-0274">FAD</keyword>
<dbReference type="PROSITE" id="PS01304">
    <property type="entry name" value="UBIH"/>
    <property type="match status" value="1"/>
</dbReference>
<evidence type="ECO:0000256" key="3">
    <source>
        <dbReference type="ARBA" id="ARBA00005349"/>
    </source>
</evidence>
<evidence type="ECO:0000256" key="1">
    <source>
        <dbReference type="ARBA" id="ARBA00001974"/>
    </source>
</evidence>
<comment type="cofactor">
    <cofactor evidence="1">
        <name>FAD</name>
        <dbReference type="ChEBI" id="CHEBI:57692"/>
    </cofactor>
</comment>
<dbReference type="GO" id="GO:0071949">
    <property type="term" value="F:FAD binding"/>
    <property type="evidence" value="ECO:0007669"/>
    <property type="project" value="InterPro"/>
</dbReference>
<dbReference type="Pfam" id="PF01494">
    <property type="entry name" value="FAD_binding_3"/>
    <property type="match status" value="1"/>
</dbReference>
<name>A0A916QML7_9GAMM</name>
<evidence type="ECO:0000256" key="7">
    <source>
        <dbReference type="ARBA" id="ARBA00023033"/>
    </source>
</evidence>
<evidence type="ECO:0000256" key="6">
    <source>
        <dbReference type="ARBA" id="ARBA00023002"/>
    </source>
</evidence>
<dbReference type="InterPro" id="IPR018168">
    <property type="entry name" value="Ubi_Hdrlase_CS"/>
</dbReference>
<dbReference type="PRINTS" id="PR00420">
    <property type="entry name" value="RNGMNOXGNASE"/>
</dbReference>
<evidence type="ECO:0000313" key="11">
    <source>
        <dbReference type="Proteomes" id="UP000627715"/>
    </source>
</evidence>
<dbReference type="GO" id="GO:0006744">
    <property type="term" value="P:ubiquinone biosynthetic process"/>
    <property type="evidence" value="ECO:0007669"/>
    <property type="project" value="InterPro"/>
</dbReference>
<keyword evidence="6" id="KW-0560">Oxidoreductase</keyword>
<sequence length="399" mass="44255">MDDVTQTDIAIIGGGLAGAAMAASLADSEYSVTLLDARPWPDSPDLTDKHQPRVSAVTPGTIKFLKTLGAWEQIPASRVSPYTRMHVREADGTGEINFSADDLRIDSLGCIVENHLIQAALLAKLNASVNVRTLAPTTVTACERLRDHNLLNLSDGKSLRARLVIAADGARSPMRDLLKIPVRAWDYHHHAIVTTVYTEQPHQQTARQIFHDEGVLAFLPLSAAGPESEGQHACSIVWSVQPDQAETMMVMDDQQFLAALGHRSEYWLGDIKACEQRFSFPLRQCHARRYFQDGVVLIGDAAHSIHPLAGQGANLGFQDVACLSRIIKQGDRELTDPVLLRRYQRERRPANLLMAGVMEGFKQLYADQPLPIRWLRNKGMHYAGQWPLIKNELVRQALA</sequence>
<reference evidence="10" key="2">
    <citation type="submission" date="2020-09" db="EMBL/GenBank/DDBJ databases">
        <authorList>
            <person name="Sun Q."/>
            <person name="Zhou Y."/>
        </authorList>
    </citation>
    <scope>NUCLEOTIDE SEQUENCE</scope>
    <source>
        <strain evidence="10">CGMCC 1.15425</strain>
    </source>
</reference>
<evidence type="ECO:0000256" key="5">
    <source>
        <dbReference type="ARBA" id="ARBA00022827"/>
    </source>
</evidence>
<dbReference type="SUPFAM" id="SSF51905">
    <property type="entry name" value="FAD/NAD(P)-binding domain"/>
    <property type="match status" value="1"/>
</dbReference>
<dbReference type="Gene3D" id="3.50.50.60">
    <property type="entry name" value="FAD/NAD(P)-binding domain"/>
    <property type="match status" value="2"/>
</dbReference>
<dbReference type="InterPro" id="IPR010971">
    <property type="entry name" value="UbiH/COQ6"/>
</dbReference>
<proteinExistence type="inferred from homology"/>
<dbReference type="FunFam" id="3.50.50.60:FF:000021">
    <property type="entry name" value="Ubiquinone biosynthesis monooxygenase COQ6"/>
    <property type="match status" value="1"/>
</dbReference>
<dbReference type="RefSeq" id="WP_068810141.1">
    <property type="nucleotide sequence ID" value="NZ_BMIY01000010.1"/>
</dbReference>
<comment type="pathway">
    <text evidence="2">Cofactor biosynthesis; ubiquinone biosynthesis.</text>
</comment>
<evidence type="ECO:0000313" key="10">
    <source>
        <dbReference type="EMBL" id="GFZ80317.1"/>
    </source>
</evidence>
<keyword evidence="4" id="KW-0285">Flavoprotein</keyword>
<dbReference type="PANTHER" id="PTHR43876:SF7">
    <property type="entry name" value="UBIQUINONE BIOSYNTHESIS MONOOXYGENASE COQ6, MITOCHONDRIAL"/>
    <property type="match status" value="1"/>
</dbReference>
<dbReference type="Proteomes" id="UP000627715">
    <property type="component" value="Unassembled WGS sequence"/>
</dbReference>
<comment type="subunit">
    <text evidence="8">Component of the Ubi complex metabolon, which regroups five ubiquinone biosynthesis proteins (UbiE, UbiF, UbiG, UbiH and UbiI) and two accessory factors (UbiK and the lipid-binding protein UbiJ).</text>
</comment>
<dbReference type="InterPro" id="IPR051205">
    <property type="entry name" value="UbiH/COQ6_monooxygenase"/>
</dbReference>
<dbReference type="EMBL" id="BMIY01000010">
    <property type="protein sequence ID" value="GFZ80317.1"/>
    <property type="molecule type" value="Genomic_DNA"/>
</dbReference>
<accession>A0A916QML7</accession>
<reference evidence="10" key="1">
    <citation type="journal article" date="2014" name="Int. J. Syst. Evol. Microbiol.">
        <title>Complete genome sequence of Corynebacterium casei LMG S-19264T (=DSM 44701T), isolated from a smear-ripened cheese.</title>
        <authorList>
            <consortium name="US DOE Joint Genome Institute (JGI-PGF)"/>
            <person name="Walter F."/>
            <person name="Albersmeier A."/>
            <person name="Kalinowski J."/>
            <person name="Ruckert C."/>
        </authorList>
    </citation>
    <scope>NUCLEOTIDE SEQUENCE</scope>
    <source>
        <strain evidence="10">CGMCC 1.15425</strain>
    </source>
</reference>
<comment type="similarity">
    <text evidence="3">Belongs to the UbiH/COQ6 family.</text>
</comment>
<dbReference type="PANTHER" id="PTHR43876">
    <property type="entry name" value="UBIQUINONE BIOSYNTHESIS MONOOXYGENASE COQ6, MITOCHONDRIAL"/>
    <property type="match status" value="1"/>
</dbReference>
<keyword evidence="7" id="KW-0503">Monooxygenase</keyword>
<protein>
    <submittedName>
        <fullName evidence="10">2-octaprenyl-3-methyl-6-methoxy-1,4-benzoquinol hydroxylase</fullName>
    </submittedName>
</protein>
<dbReference type="GO" id="GO:0110142">
    <property type="term" value="C:ubiquinone biosynthesis complex"/>
    <property type="evidence" value="ECO:0007669"/>
    <property type="project" value="UniProtKB-ARBA"/>
</dbReference>
<dbReference type="OrthoDB" id="9769565at2"/>
<feature type="domain" description="FAD-binding" evidence="9">
    <location>
        <begin position="7"/>
        <end position="350"/>
    </location>
</feature>
<evidence type="ECO:0000256" key="4">
    <source>
        <dbReference type="ARBA" id="ARBA00022630"/>
    </source>
</evidence>
<evidence type="ECO:0000259" key="9">
    <source>
        <dbReference type="Pfam" id="PF01494"/>
    </source>
</evidence>
<dbReference type="InterPro" id="IPR036188">
    <property type="entry name" value="FAD/NAD-bd_sf"/>
</dbReference>
<comment type="caution">
    <text evidence="10">The sequence shown here is derived from an EMBL/GenBank/DDBJ whole genome shotgun (WGS) entry which is preliminary data.</text>
</comment>
<gene>
    <name evidence="10" type="ORF">GCM10011403_24450</name>
</gene>
<dbReference type="GO" id="GO:0019168">
    <property type="term" value="F:2-polyprenylphenol 6-hydroxylase activity"/>
    <property type="evidence" value="ECO:0007669"/>
    <property type="project" value="TreeGrafter"/>
</dbReference>
<keyword evidence="11" id="KW-1185">Reference proteome</keyword>
<dbReference type="AlphaFoldDB" id="A0A916QML7"/>